<evidence type="ECO:0000259" key="11">
    <source>
        <dbReference type="Pfam" id="PF08221"/>
    </source>
</evidence>
<dbReference type="InterPro" id="IPR036390">
    <property type="entry name" value="WH_DNA-bd_sf"/>
</dbReference>
<evidence type="ECO:0000256" key="7">
    <source>
        <dbReference type="ARBA" id="ARBA00023242"/>
    </source>
</evidence>
<dbReference type="GeneID" id="35439041"/>
<evidence type="ECO:0000259" key="10">
    <source>
        <dbReference type="Pfam" id="PF05645"/>
    </source>
</evidence>
<evidence type="ECO:0000256" key="2">
    <source>
        <dbReference type="ARBA" id="ARBA00006835"/>
    </source>
</evidence>
<dbReference type="Pfam" id="PF08221">
    <property type="entry name" value="HTH_9"/>
    <property type="match status" value="1"/>
</dbReference>
<evidence type="ECO:0000256" key="6">
    <source>
        <dbReference type="ARBA" id="ARBA00023163"/>
    </source>
</evidence>
<dbReference type="EMBL" id="KZ303843">
    <property type="protein sequence ID" value="PHZ16295.1"/>
    <property type="molecule type" value="Genomic_DNA"/>
</dbReference>
<dbReference type="InterPro" id="IPR036388">
    <property type="entry name" value="WH-like_DNA-bd_sf"/>
</dbReference>
<dbReference type="AlphaFoldDB" id="A0A2G4T5K2"/>
<organism evidence="13 14">
    <name type="scientific">Rhizopus microsporus ATCC 52813</name>
    <dbReference type="NCBI Taxonomy" id="1340429"/>
    <lineage>
        <taxon>Eukaryota</taxon>
        <taxon>Fungi</taxon>
        <taxon>Fungi incertae sedis</taxon>
        <taxon>Mucoromycota</taxon>
        <taxon>Mucoromycotina</taxon>
        <taxon>Mucoromycetes</taxon>
        <taxon>Mucorales</taxon>
        <taxon>Mucorineae</taxon>
        <taxon>Rhizopodaceae</taxon>
        <taxon>Rhizopus</taxon>
    </lineage>
</organism>
<sequence length="543" mass="62660">MSFQARLCKEILLEDFGPFVSQVSRQLLLKGRLALPDIIRFTGLSTKQTKECLIVLIQHGIVYFSEAPEGKIEPTYYTIDPEKIMMRLRMGPILRDVSERYGKEAEMICKLLFLNGRMTMRGVIQWVKDNMKKGQIDKYTQTFSQLVIDQYIAGVLPEHSRSTMDRLLAATEKESEKYTIMTSKDIANAKASAQAQVEAAYGTDEIIGMKRKVVDPMDYQRKRAAISHYGDGLTEEDQPEIDEKVFFSINYDRFNMLFRNDAIIDFATERINRTAGQIVKAFFDYGKDRMKSLKEQDSPSATPVHIANILTKSDVVSRGDIVLPKDPLEPNKKPSIQEIVRGYITLLKVDTAGFVKSKDERGASQYAINFERLRTTMRKRILEGIVRERYGVATCRIFRILIEKGKLEESQVQKLAMLPATDTREKLMLLNTKGLVEIQEVPRTADRAPSRCFHLWYVPLDKCFQELLVDSYRVICNIQQRKRQELKLRQRLIEKINRKDVLENPDLLGEGEKKEIEQMNKVLERLEVAKSRMDTVAMILRDF</sequence>
<keyword evidence="6 9" id="KW-0804">Transcription</keyword>
<feature type="domain" description="RNA polymerase III Rpc82 C -terminal" evidence="10">
    <location>
        <begin position="142"/>
        <end position="374"/>
    </location>
</feature>
<dbReference type="PANTHER" id="PTHR12949">
    <property type="entry name" value="RNA POLYMERASE III DNA DIRECTED -RELATED"/>
    <property type="match status" value="1"/>
</dbReference>
<dbReference type="Proteomes" id="UP000242254">
    <property type="component" value="Unassembled WGS sequence"/>
</dbReference>
<keyword evidence="7 9" id="KW-0539">Nucleus</keyword>
<dbReference type="PANTHER" id="PTHR12949:SF0">
    <property type="entry name" value="DNA-DIRECTED RNA POLYMERASE III SUBUNIT RPC3"/>
    <property type="match status" value="1"/>
</dbReference>
<dbReference type="Gene3D" id="1.10.10.10">
    <property type="entry name" value="Winged helix-like DNA-binding domain superfamily/Winged helix DNA-binding domain"/>
    <property type="match status" value="4"/>
</dbReference>
<dbReference type="GO" id="GO:0006351">
    <property type="term" value="P:DNA-templated transcription"/>
    <property type="evidence" value="ECO:0007669"/>
    <property type="project" value="InterPro"/>
</dbReference>
<proteinExistence type="inferred from homology"/>
<comment type="subunit">
    <text evidence="3 9">Component of the RNA polymerase III (Pol III) complex consisting of 17 subunits.</text>
</comment>
<dbReference type="Pfam" id="PF22536">
    <property type="entry name" value="WHD_POLR3C"/>
    <property type="match status" value="1"/>
</dbReference>
<dbReference type="GO" id="GO:0003697">
    <property type="term" value="F:single-stranded DNA binding"/>
    <property type="evidence" value="ECO:0007669"/>
    <property type="project" value="UniProtKB-UniRule"/>
</dbReference>
<dbReference type="RefSeq" id="XP_023470003.1">
    <property type="nucleotide sequence ID" value="XM_023608051.1"/>
</dbReference>
<dbReference type="InterPro" id="IPR013197">
    <property type="entry name" value="RNA_pol_III_RPC82-rel_HTH"/>
</dbReference>
<comment type="function">
    <text evidence="8 9">DNA-dependent RNA polymerase catalyzes the transcription of DNA into RNA using the four ribonucleoside triphosphates as substrates. Specific core component of RNA polymerase III which synthesizes small RNAs, such as 5S rRNA and tRNAs.</text>
</comment>
<name>A0A2G4T5K2_RHIZD</name>
<feature type="domain" description="RNA polymerase III subunit RPC82-related helix-turn-helix" evidence="11">
    <location>
        <begin position="7"/>
        <end position="66"/>
    </location>
</feature>
<evidence type="ECO:0000256" key="4">
    <source>
        <dbReference type="ARBA" id="ARBA00016689"/>
    </source>
</evidence>
<dbReference type="InterPro" id="IPR039748">
    <property type="entry name" value="RPC3"/>
</dbReference>
<dbReference type="GO" id="GO:0005666">
    <property type="term" value="C:RNA polymerase III complex"/>
    <property type="evidence" value="ECO:0007669"/>
    <property type="project" value="UniProtKB-UniRule"/>
</dbReference>
<evidence type="ECO:0000313" key="13">
    <source>
        <dbReference type="EMBL" id="PHZ16295.1"/>
    </source>
</evidence>
<keyword evidence="5 9" id="KW-0240">DNA-directed RNA polymerase</keyword>
<accession>A0A2G4T5K2</accession>
<evidence type="ECO:0000256" key="5">
    <source>
        <dbReference type="ARBA" id="ARBA00022478"/>
    </source>
</evidence>
<gene>
    <name evidence="13" type="ORF">RHIMIDRAFT_233896</name>
</gene>
<dbReference type="STRING" id="1340429.A0A2G4T5K2"/>
<evidence type="ECO:0000259" key="12">
    <source>
        <dbReference type="Pfam" id="PF22536"/>
    </source>
</evidence>
<evidence type="ECO:0000256" key="3">
    <source>
        <dbReference type="ARBA" id="ARBA00011206"/>
    </source>
</evidence>
<comment type="subcellular location">
    <subcellularLocation>
        <location evidence="1 9">Nucleus</location>
    </subcellularLocation>
</comment>
<comment type="similarity">
    <text evidence="2 9">Belongs to the RNA polymerase beta chain family.</text>
</comment>
<evidence type="ECO:0000313" key="14">
    <source>
        <dbReference type="Proteomes" id="UP000242254"/>
    </source>
</evidence>
<dbReference type="InterPro" id="IPR008806">
    <property type="entry name" value="RNA_pol_III_Rpc82_C"/>
</dbReference>
<evidence type="ECO:0000256" key="9">
    <source>
        <dbReference type="RuleBase" id="RU367076"/>
    </source>
</evidence>
<protein>
    <recommendedName>
        <fullName evidence="4 9">DNA-directed RNA polymerase III subunit RPC3</fullName>
        <shortName evidence="9">RNA polymerase III subunit C3</shortName>
    </recommendedName>
</protein>
<evidence type="ECO:0000256" key="8">
    <source>
        <dbReference type="ARBA" id="ARBA00025127"/>
    </source>
</evidence>
<dbReference type="SUPFAM" id="SSF46785">
    <property type="entry name" value="Winged helix' DNA-binding domain"/>
    <property type="match status" value="1"/>
</dbReference>
<keyword evidence="14" id="KW-1185">Reference proteome</keyword>
<feature type="domain" description="DNA-directed RNA polymerase III subunit RPC3 winged-helix" evidence="12">
    <location>
        <begin position="382"/>
        <end position="458"/>
    </location>
</feature>
<reference evidence="13 14" key="1">
    <citation type="journal article" date="2016" name="Proc. Natl. Acad. Sci. U.S.A.">
        <title>Lipid metabolic changes in an early divergent fungus govern the establishment of a mutualistic symbiosis with endobacteria.</title>
        <authorList>
            <person name="Lastovetsky O.A."/>
            <person name="Gaspar M.L."/>
            <person name="Mondo S.J."/>
            <person name="LaButti K.M."/>
            <person name="Sandor L."/>
            <person name="Grigoriev I.V."/>
            <person name="Henry S.A."/>
            <person name="Pawlowska T.E."/>
        </authorList>
    </citation>
    <scope>NUCLEOTIDE SEQUENCE [LARGE SCALE GENOMIC DNA]</scope>
    <source>
        <strain evidence="13 14">ATCC 52813</strain>
    </source>
</reference>
<dbReference type="InterPro" id="IPR055207">
    <property type="entry name" value="POLR3C_WHD"/>
</dbReference>
<dbReference type="Pfam" id="PF05645">
    <property type="entry name" value="RNA_pol_Rpc82"/>
    <property type="match status" value="1"/>
</dbReference>
<evidence type="ECO:0000256" key="1">
    <source>
        <dbReference type="ARBA" id="ARBA00004123"/>
    </source>
</evidence>